<accession>A0AAW0AHG1</accession>
<name>A0AAW0AHG1_9AGAR</name>
<keyword evidence="2" id="KW-1185">Reference proteome</keyword>
<proteinExistence type="predicted"/>
<gene>
    <name evidence="1" type="ORF">R3P38DRAFT_1606651</name>
</gene>
<organism evidence="1 2">
    <name type="scientific">Favolaschia claudopus</name>
    <dbReference type="NCBI Taxonomy" id="2862362"/>
    <lineage>
        <taxon>Eukaryota</taxon>
        <taxon>Fungi</taxon>
        <taxon>Dikarya</taxon>
        <taxon>Basidiomycota</taxon>
        <taxon>Agaricomycotina</taxon>
        <taxon>Agaricomycetes</taxon>
        <taxon>Agaricomycetidae</taxon>
        <taxon>Agaricales</taxon>
        <taxon>Marasmiineae</taxon>
        <taxon>Mycenaceae</taxon>
        <taxon>Favolaschia</taxon>
    </lineage>
</organism>
<reference evidence="1 2" key="1">
    <citation type="journal article" date="2024" name="J Genomics">
        <title>Draft genome sequencing and assembly of Favolaschia claudopus CIRM-BRFM 2984 isolated from oak limbs.</title>
        <authorList>
            <person name="Navarro D."/>
            <person name="Drula E."/>
            <person name="Chaduli D."/>
            <person name="Cazenave R."/>
            <person name="Ahrendt S."/>
            <person name="Wang J."/>
            <person name="Lipzen A."/>
            <person name="Daum C."/>
            <person name="Barry K."/>
            <person name="Grigoriev I.V."/>
            <person name="Favel A."/>
            <person name="Rosso M.N."/>
            <person name="Martin F."/>
        </authorList>
    </citation>
    <scope>NUCLEOTIDE SEQUENCE [LARGE SCALE GENOMIC DNA]</scope>
    <source>
        <strain evidence="1 2">CIRM-BRFM 2984</strain>
    </source>
</reference>
<evidence type="ECO:0008006" key="3">
    <source>
        <dbReference type="Google" id="ProtNLM"/>
    </source>
</evidence>
<dbReference type="Proteomes" id="UP001362999">
    <property type="component" value="Unassembled WGS sequence"/>
</dbReference>
<evidence type="ECO:0000313" key="1">
    <source>
        <dbReference type="EMBL" id="KAK7008543.1"/>
    </source>
</evidence>
<protein>
    <recommendedName>
        <fullName evidence="3">F-box domain-containing protein</fullName>
    </recommendedName>
</protein>
<dbReference type="AlphaFoldDB" id="A0AAW0AHG1"/>
<evidence type="ECO:0000313" key="2">
    <source>
        <dbReference type="Proteomes" id="UP001362999"/>
    </source>
</evidence>
<comment type="caution">
    <text evidence="1">The sequence shown here is derived from an EMBL/GenBank/DDBJ whole genome shotgun (WGS) entry which is preliminary data.</text>
</comment>
<dbReference type="EMBL" id="JAWWNJ010000067">
    <property type="protein sequence ID" value="KAK7008543.1"/>
    <property type="molecule type" value="Genomic_DNA"/>
</dbReference>
<sequence>MFISIRMPTATTQKLELNRQIMDVHRYYAQAYVHQGLMPAEQSQLLYSNTQKMLKLLEEALSLKGPVASNPETPPDHMHRALLIPEIVWTIVSQLDRTTSDGSGALVALARCKIFHSHALDSLWRFPGSVRRFLACLPDDLWNTPRDGFLRWDTLMRPRREIEISEWDRVLYYSRRVRHITSEKSGAQWISSLAKASELKGHQDALFPNLDSDSIGSRIPWTISHSSSGQDYPPSTLRVQRSPRFSLSSPTRRRLPTSRICASTATLAIPSKTRPASMLH</sequence>